<feature type="transmembrane region" description="Helical" evidence="7">
    <location>
        <begin position="93"/>
        <end position="110"/>
    </location>
</feature>
<dbReference type="PANTHER" id="PTHR43711:SF31">
    <property type="entry name" value="HISTIDINE KINASE"/>
    <property type="match status" value="1"/>
</dbReference>
<dbReference type="InterPro" id="IPR004358">
    <property type="entry name" value="Sig_transdc_His_kin-like_C"/>
</dbReference>
<dbReference type="SUPFAM" id="SSF47384">
    <property type="entry name" value="Homodimeric domain of signal transducing histidine kinase"/>
    <property type="match status" value="1"/>
</dbReference>
<dbReference type="SMART" id="SM00388">
    <property type="entry name" value="HisKA"/>
    <property type="match status" value="1"/>
</dbReference>
<feature type="transmembrane region" description="Helical" evidence="7">
    <location>
        <begin position="168"/>
        <end position="194"/>
    </location>
</feature>
<dbReference type="AlphaFoldDB" id="A0A6L6U6S6"/>
<feature type="domain" description="Histidine kinase" evidence="8">
    <location>
        <begin position="238"/>
        <end position="458"/>
    </location>
</feature>
<dbReference type="RefSeq" id="WP_157362860.1">
    <property type="nucleotide sequence ID" value="NZ_WOWS01000002.1"/>
</dbReference>
<dbReference type="InterPro" id="IPR005467">
    <property type="entry name" value="His_kinase_dom"/>
</dbReference>
<evidence type="ECO:0000313" key="10">
    <source>
        <dbReference type="Proteomes" id="UP000478208"/>
    </source>
</evidence>
<dbReference type="Pfam" id="PF20969">
    <property type="entry name" value="MASE11"/>
    <property type="match status" value="1"/>
</dbReference>
<dbReference type="Gene3D" id="3.30.565.10">
    <property type="entry name" value="Histidine kinase-like ATPase, C-terminal domain"/>
    <property type="match status" value="1"/>
</dbReference>
<keyword evidence="7" id="KW-1133">Transmembrane helix</keyword>
<evidence type="ECO:0000256" key="2">
    <source>
        <dbReference type="ARBA" id="ARBA00012438"/>
    </source>
</evidence>
<keyword evidence="6" id="KW-0902">Two-component regulatory system</keyword>
<feature type="transmembrane region" description="Helical" evidence="7">
    <location>
        <begin position="58"/>
        <end position="81"/>
    </location>
</feature>
<evidence type="ECO:0000256" key="5">
    <source>
        <dbReference type="ARBA" id="ARBA00022777"/>
    </source>
</evidence>
<comment type="catalytic activity">
    <reaction evidence="1">
        <text>ATP + protein L-histidine = ADP + protein N-phospho-L-histidine.</text>
        <dbReference type="EC" id="2.7.13.3"/>
    </reaction>
</comment>
<keyword evidence="5 9" id="KW-0418">Kinase</keyword>
<sequence>MWEKLWSSYHQWYINYSHFSKEKGQDELSYFRNKLFVSILVLIMPLGVFSYIPSAITAIILGKWFVFYIDTAAISIICFLFFNNKLSIKTKKVLFSATLFMLAFALTTYIGLKSSSGLLLFMVCILVTLYSGKKAGMKIVLVSSICYSLILVFHYFKIFEFAVFKDELFNVLLIVFVNNILFILATVFSVSFLIDHLHNALLKENQLQKELVEKHKNVLIAKERAEQSDQLKSAFLSNISHEIRTPMYGILGSAELLKDYEAQNDSDFKEFVDVIEENGFKLLDVISGIINISEIETGIMKLNITTFNVVDTISVIYNQYLPETQLKGVLFIFEDNILRDKSTITADEAKLIVLLKKLIENAIKFTSEGDRIVLRASIYNSTLNVSIEDTGIGVPDDKKDTIFNPFYQVDVSNKNALHGSGIGLSIAKAYAELLGGSLSLVSEEGEGSTFMFSINTDLKV</sequence>
<evidence type="ECO:0000256" key="3">
    <source>
        <dbReference type="ARBA" id="ARBA00022553"/>
    </source>
</evidence>
<reference evidence="9 10" key="1">
    <citation type="submission" date="2019-12" db="EMBL/GenBank/DDBJ databases">
        <authorList>
            <person name="Li J."/>
        </authorList>
    </citation>
    <scope>NUCLEOTIDE SEQUENCE [LARGE SCALE GENOMIC DNA]</scope>
    <source>
        <strain evidence="9 10">HL2-2</strain>
    </source>
</reference>
<keyword evidence="10" id="KW-1185">Reference proteome</keyword>
<evidence type="ECO:0000313" key="9">
    <source>
        <dbReference type="EMBL" id="MUU77960.1"/>
    </source>
</evidence>
<gene>
    <name evidence="9" type="ORF">GN138_05850</name>
</gene>
<organism evidence="9 10">
    <name type="scientific">Winogradskyella endarachnes</name>
    <dbReference type="NCBI Taxonomy" id="2681965"/>
    <lineage>
        <taxon>Bacteria</taxon>
        <taxon>Pseudomonadati</taxon>
        <taxon>Bacteroidota</taxon>
        <taxon>Flavobacteriia</taxon>
        <taxon>Flavobacteriales</taxon>
        <taxon>Flavobacteriaceae</taxon>
        <taxon>Winogradskyella</taxon>
    </lineage>
</organism>
<name>A0A6L6U6S6_9FLAO</name>
<dbReference type="InterPro" id="IPR003661">
    <property type="entry name" value="HisK_dim/P_dom"/>
</dbReference>
<dbReference type="Proteomes" id="UP000478208">
    <property type="component" value="Unassembled WGS sequence"/>
</dbReference>
<dbReference type="InterPro" id="IPR048437">
    <property type="entry name" value="MASE11"/>
</dbReference>
<comment type="caution">
    <text evidence="9">The sequence shown here is derived from an EMBL/GenBank/DDBJ whole genome shotgun (WGS) entry which is preliminary data.</text>
</comment>
<dbReference type="PANTHER" id="PTHR43711">
    <property type="entry name" value="TWO-COMPONENT HISTIDINE KINASE"/>
    <property type="match status" value="1"/>
</dbReference>
<protein>
    <recommendedName>
        <fullName evidence="2">histidine kinase</fullName>
        <ecNumber evidence="2">2.7.13.3</ecNumber>
    </recommendedName>
</protein>
<keyword evidence="7" id="KW-0812">Transmembrane</keyword>
<dbReference type="InterPro" id="IPR050736">
    <property type="entry name" value="Sensor_HK_Regulatory"/>
</dbReference>
<accession>A0A6L6U6S6</accession>
<dbReference type="CDD" id="cd00082">
    <property type="entry name" value="HisKA"/>
    <property type="match status" value="1"/>
</dbReference>
<dbReference type="PROSITE" id="PS50109">
    <property type="entry name" value="HIS_KIN"/>
    <property type="match status" value="1"/>
</dbReference>
<dbReference type="Pfam" id="PF02518">
    <property type="entry name" value="HATPase_c"/>
    <property type="match status" value="1"/>
</dbReference>
<dbReference type="Gene3D" id="1.10.287.130">
    <property type="match status" value="1"/>
</dbReference>
<feature type="transmembrane region" description="Helical" evidence="7">
    <location>
        <begin position="139"/>
        <end position="156"/>
    </location>
</feature>
<evidence type="ECO:0000256" key="1">
    <source>
        <dbReference type="ARBA" id="ARBA00000085"/>
    </source>
</evidence>
<feature type="transmembrane region" description="Helical" evidence="7">
    <location>
        <begin position="35"/>
        <end position="52"/>
    </location>
</feature>
<dbReference type="SMART" id="SM00387">
    <property type="entry name" value="HATPase_c"/>
    <property type="match status" value="1"/>
</dbReference>
<dbReference type="GO" id="GO:0000155">
    <property type="term" value="F:phosphorelay sensor kinase activity"/>
    <property type="evidence" value="ECO:0007669"/>
    <property type="project" value="InterPro"/>
</dbReference>
<evidence type="ECO:0000256" key="7">
    <source>
        <dbReference type="SAM" id="Phobius"/>
    </source>
</evidence>
<evidence type="ECO:0000259" key="8">
    <source>
        <dbReference type="PROSITE" id="PS50109"/>
    </source>
</evidence>
<dbReference type="PRINTS" id="PR00344">
    <property type="entry name" value="BCTRLSENSOR"/>
</dbReference>
<keyword evidence="7" id="KW-0472">Membrane</keyword>
<evidence type="ECO:0000256" key="6">
    <source>
        <dbReference type="ARBA" id="ARBA00023012"/>
    </source>
</evidence>
<dbReference type="SUPFAM" id="SSF55874">
    <property type="entry name" value="ATPase domain of HSP90 chaperone/DNA topoisomerase II/histidine kinase"/>
    <property type="match status" value="1"/>
</dbReference>
<dbReference type="InterPro" id="IPR036890">
    <property type="entry name" value="HATPase_C_sf"/>
</dbReference>
<dbReference type="EMBL" id="WOWS01000002">
    <property type="protein sequence ID" value="MUU77960.1"/>
    <property type="molecule type" value="Genomic_DNA"/>
</dbReference>
<keyword evidence="3" id="KW-0597">Phosphoprotein</keyword>
<evidence type="ECO:0000256" key="4">
    <source>
        <dbReference type="ARBA" id="ARBA00022679"/>
    </source>
</evidence>
<dbReference type="InterPro" id="IPR036097">
    <property type="entry name" value="HisK_dim/P_sf"/>
</dbReference>
<feature type="transmembrane region" description="Helical" evidence="7">
    <location>
        <begin position="116"/>
        <end position="132"/>
    </location>
</feature>
<proteinExistence type="predicted"/>
<dbReference type="InterPro" id="IPR003594">
    <property type="entry name" value="HATPase_dom"/>
</dbReference>
<dbReference type="Pfam" id="PF00512">
    <property type="entry name" value="HisKA"/>
    <property type="match status" value="1"/>
</dbReference>
<dbReference type="EC" id="2.7.13.3" evidence="2"/>
<keyword evidence="4" id="KW-0808">Transferase</keyword>